<organism evidence="8 9">
    <name type="scientific">Coemansia biformis</name>
    <dbReference type="NCBI Taxonomy" id="1286918"/>
    <lineage>
        <taxon>Eukaryota</taxon>
        <taxon>Fungi</taxon>
        <taxon>Fungi incertae sedis</taxon>
        <taxon>Zoopagomycota</taxon>
        <taxon>Kickxellomycotina</taxon>
        <taxon>Kickxellomycetes</taxon>
        <taxon>Kickxellales</taxon>
        <taxon>Kickxellaceae</taxon>
        <taxon>Coemansia</taxon>
    </lineage>
</organism>
<feature type="compositionally biased region" description="Acidic residues" evidence="6">
    <location>
        <begin position="1"/>
        <end position="20"/>
    </location>
</feature>
<evidence type="ECO:0000256" key="2">
    <source>
        <dbReference type="ARBA" id="ARBA00012485"/>
    </source>
</evidence>
<feature type="non-terminal residue" evidence="8">
    <location>
        <position position="1"/>
    </location>
</feature>
<evidence type="ECO:0000256" key="4">
    <source>
        <dbReference type="ARBA" id="ARBA00022786"/>
    </source>
</evidence>
<dbReference type="Gene3D" id="3.30.2410.10">
    <property type="entry name" value="Hect, E3 ligase catalytic domain"/>
    <property type="match status" value="1"/>
</dbReference>
<dbReference type="SMART" id="SM00119">
    <property type="entry name" value="HECTc"/>
    <property type="match status" value="1"/>
</dbReference>
<evidence type="ECO:0000256" key="6">
    <source>
        <dbReference type="SAM" id="MobiDB-lite"/>
    </source>
</evidence>
<dbReference type="InterPro" id="IPR035983">
    <property type="entry name" value="Hect_E3_ubiquitin_ligase"/>
</dbReference>
<dbReference type="GO" id="GO:0006511">
    <property type="term" value="P:ubiquitin-dependent protein catabolic process"/>
    <property type="evidence" value="ECO:0007669"/>
    <property type="project" value="TreeGrafter"/>
</dbReference>
<dbReference type="InterPro" id="IPR000569">
    <property type="entry name" value="HECT_dom"/>
</dbReference>
<feature type="domain" description="HECT" evidence="7">
    <location>
        <begin position="231"/>
        <end position="611"/>
    </location>
</feature>
<dbReference type="EC" id="2.3.2.26" evidence="2"/>
<evidence type="ECO:0000256" key="3">
    <source>
        <dbReference type="ARBA" id="ARBA00022679"/>
    </source>
</evidence>
<dbReference type="SUPFAM" id="SSF56204">
    <property type="entry name" value="Hect, E3 ligase catalytic domain"/>
    <property type="match status" value="1"/>
</dbReference>
<dbReference type="Gene3D" id="3.90.1750.10">
    <property type="entry name" value="Hect, E3 ligase catalytic domains"/>
    <property type="match status" value="1"/>
</dbReference>
<reference evidence="8" key="1">
    <citation type="submission" date="2022-07" db="EMBL/GenBank/DDBJ databases">
        <title>Phylogenomic reconstructions and comparative analyses of Kickxellomycotina fungi.</title>
        <authorList>
            <person name="Reynolds N.K."/>
            <person name="Stajich J.E."/>
            <person name="Barry K."/>
            <person name="Grigoriev I.V."/>
            <person name="Crous P."/>
            <person name="Smith M.E."/>
        </authorList>
    </citation>
    <scope>NUCLEOTIDE SEQUENCE</scope>
    <source>
        <strain evidence="8">BCRC 34381</strain>
    </source>
</reference>
<dbReference type="EMBL" id="JANBOI010001543">
    <property type="protein sequence ID" value="KAJ1726472.1"/>
    <property type="molecule type" value="Genomic_DNA"/>
</dbReference>
<dbReference type="PANTHER" id="PTHR45700:SF2">
    <property type="entry name" value="UBIQUITIN-PROTEIN LIGASE E3C"/>
    <property type="match status" value="1"/>
</dbReference>
<keyword evidence="8" id="KW-0012">Acyltransferase</keyword>
<evidence type="ECO:0000313" key="9">
    <source>
        <dbReference type="Proteomes" id="UP001143981"/>
    </source>
</evidence>
<dbReference type="GO" id="GO:0061630">
    <property type="term" value="F:ubiquitin protein ligase activity"/>
    <property type="evidence" value="ECO:0007669"/>
    <property type="project" value="UniProtKB-EC"/>
</dbReference>
<keyword evidence="3 8" id="KW-0808">Transferase</keyword>
<evidence type="ECO:0000259" key="7">
    <source>
        <dbReference type="PROSITE" id="PS50237"/>
    </source>
</evidence>
<proteinExistence type="predicted"/>
<comment type="catalytic activity">
    <reaction evidence="1">
        <text>S-ubiquitinyl-[E2 ubiquitin-conjugating enzyme]-L-cysteine + [acceptor protein]-L-lysine = [E2 ubiquitin-conjugating enzyme]-L-cysteine + N(6)-ubiquitinyl-[acceptor protein]-L-lysine.</text>
        <dbReference type="EC" id="2.3.2.26"/>
    </reaction>
</comment>
<feature type="region of interest" description="Disordered" evidence="6">
    <location>
        <begin position="1"/>
        <end position="34"/>
    </location>
</feature>
<dbReference type="PANTHER" id="PTHR45700">
    <property type="entry name" value="UBIQUITIN-PROTEIN LIGASE E3C"/>
    <property type="match status" value="1"/>
</dbReference>
<comment type="caution">
    <text evidence="8">The sequence shown here is derived from an EMBL/GenBank/DDBJ whole genome shotgun (WGS) entry which is preliminary data.</text>
</comment>
<keyword evidence="8" id="KW-0436">Ligase</keyword>
<name>A0A9W7Y3J3_9FUNG</name>
<accession>A0A9W7Y3J3</accession>
<dbReference type="OrthoDB" id="8068875at2759"/>
<dbReference type="CDD" id="cd00078">
    <property type="entry name" value="HECTc"/>
    <property type="match status" value="1"/>
</dbReference>
<dbReference type="Gene3D" id="3.30.2160.10">
    <property type="entry name" value="Hect, E3 ligase catalytic domain"/>
    <property type="match status" value="1"/>
</dbReference>
<keyword evidence="4 5" id="KW-0833">Ubl conjugation pathway</keyword>
<keyword evidence="9" id="KW-1185">Reference proteome</keyword>
<dbReference type="GO" id="GO:0000209">
    <property type="term" value="P:protein polyubiquitination"/>
    <property type="evidence" value="ECO:0007669"/>
    <property type="project" value="InterPro"/>
</dbReference>
<dbReference type="AlphaFoldDB" id="A0A9W7Y3J3"/>
<dbReference type="Pfam" id="PF00632">
    <property type="entry name" value="HECT"/>
    <property type="match status" value="1"/>
</dbReference>
<gene>
    <name evidence="8" type="primary">HUL5_1</name>
    <name evidence="8" type="ORF">LPJ61_005164</name>
</gene>
<evidence type="ECO:0000256" key="1">
    <source>
        <dbReference type="ARBA" id="ARBA00000885"/>
    </source>
</evidence>
<evidence type="ECO:0000313" key="8">
    <source>
        <dbReference type="EMBL" id="KAJ1726472.1"/>
    </source>
</evidence>
<dbReference type="InterPro" id="IPR044611">
    <property type="entry name" value="E3A/B/C-like"/>
</dbReference>
<protein>
    <recommendedName>
        <fullName evidence="2">HECT-type E3 ubiquitin transferase</fullName>
        <ecNumber evidence="2">2.3.2.26</ecNumber>
    </recommendedName>
</protein>
<dbReference type="Proteomes" id="UP001143981">
    <property type="component" value="Unassembled WGS sequence"/>
</dbReference>
<dbReference type="PROSITE" id="PS50237">
    <property type="entry name" value="HECT"/>
    <property type="match status" value="1"/>
</dbReference>
<sequence length="611" mass="66884">GGDAEGGDAEDAESDSSGVDDADHSSDEADPAPGLDNIIDILLAGDQVPGSRQDWMMHTYSSFVRQRQRQQRAEQLVMRPRIAVLRRIPFVVPFNDRVRLFHALINRDRARLGIPPIGRVNGPSPFDAHTAAHAVVRRGNVFNDGFSALFPALSGKPARTRPVGAAAGSGLLPGTGSDASPARVPFPDRDMMFPVRPPGPSQVRDLFEESPDFFRMPMMDEIGSRIRSPISQRDMFKYRIQISFVDEHGMPEAGVDGGGVFKEFLTSLVREAFDPRMGLFCATRSNSIYPDPDSVLGDDEHRRLVLEKYKFLGAVIGKALYEGVLVDAPFALFFLGYCVGKLPEFNDLPTLDEDLYRGLVALKNYPTGARAGAAAASKRGGGDGGEGDEDDEIYKIFGLDFTTTVGLRGGQTKTVPLVPRGDTIRVTSHNRLLYLDLVAQHKLVKQIGAQVRAFVAGLHTVIPENWLRLLFASPLELSRLLCGDAGVIDVADWQRNTLYSGAFGDQGRNHPTVQAFWSVVEHELSEAQRRELCRFATSCERPPLLGFAELNPQFCISGTSHANEDGSSIETRLPSASTCVNLLKLPAYRSRQVLHDKLVTAIDSHAGFDLS</sequence>
<feature type="active site" description="Glycyl thioester intermediate" evidence="5">
    <location>
        <position position="579"/>
    </location>
</feature>
<dbReference type="GO" id="GO:0016874">
    <property type="term" value="F:ligase activity"/>
    <property type="evidence" value="ECO:0007669"/>
    <property type="project" value="UniProtKB-KW"/>
</dbReference>
<evidence type="ECO:0000256" key="5">
    <source>
        <dbReference type="PROSITE-ProRule" id="PRU00104"/>
    </source>
</evidence>